<sequence>MSLQFFDQINPIFRPALERPQGYDKIQQQAIKTLQDADFQRKLEETQAAAKLKLDAQQTTLTRNLEAINRYKAKSIQNSTFNSSTDLDDDQTLILLQNFVKDHLIKFFQSNLEAPKDETAAKFSKILAFNEALKHYIIDMNLKDRKSGEREGIAQSKLRPERLFKPSEFYGKIVKQFVKDVLQGQQSMGKGFRAVKFDGQAINAKNMKNAEEEAMFG</sequence>
<organism evidence="1">
    <name type="scientific">Spironucleus salmonicida</name>
    <dbReference type="NCBI Taxonomy" id="348837"/>
    <lineage>
        <taxon>Eukaryota</taxon>
        <taxon>Metamonada</taxon>
        <taxon>Diplomonadida</taxon>
        <taxon>Hexamitidae</taxon>
        <taxon>Hexamitinae</taxon>
        <taxon>Spironucleus</taxon>
    </lineage>
</organism>
<evidence type="ECO:0000313" key="2">
    <source>
        <dbReference type="EMBL" id="KAH0577528.1"/>
    </source>
</evidence>
<protein>
    <submittedName>
        <fullName evidence="1">Uncharacterized protein</fullName>
    </submittedName>
</protein>
<reference evidence="2" key="2">
    <citation type="submission" date="2020-12" db="EMBL/GenBank/DDBJ databases">
        <title>New Spironucleus salmonicida genome in near-complete chromosomes.</title>
        <authorList>
            <person name="Xu F."/>
            <person name="Kurt Z."/>
            <person name="Jimenez-Gonzalez A."/>
            <person name="Astvaldsson A."/>
            <person name="Andersson J.O."/>
            <person name="Svard S.G."/>
        </authorList>
    </citation>
    <scope>NUCLEOTIDE SEQUENCE</scope>
    <source>
        <strain evidence="2">ATCC 50377</strain>
    </source>
</reference>
<dbReference type="Proteomes" id="UP000018208">
    <property type="component" value="Unassembled WGS sequence"/>
</dbReference>
<keyword evidence="3" id="KW-1185">Reference proteome</keyword>
<dbReference type="EMBL" id="AUWU02000001">
    <property type="protein sequence ID" value="KAH0577528.1"/>
    <property type="molecule type" value="Genomic_DNA"/>
</dbReference>
<dbReference type="AlphaFoldDB" id="V6LGX5"/>
<evidence type="ECO:0000313" key="1">
    <source>
        <dbReference type="EMBL" id="EST43558.1"/>
    </source>
</evidence>
<gene>
    <name evidence="1" type="ORF">SS50377_16596</name>
    <name evidence="2" type="ORF">SS50377_20882</name>
</gene>
<dbReference type="VEuPathDB" id="GiardiaDB:SS50377_20882"/>
<accession>V6LGX5</accession>
<evidence type="ECO:0000313" key="3">
    <source>
        <dbReference type="Proteomes" id="UP000018208"/>
    </source>
</evidence>
<name>V6LGX5_9EUKA</name>
<proteinExistence type="predicted"/>
<reference evidence="1 2" key="1">
    <citation type="journal article" date="2014" name="PLoS Genet.">
        <title>The Genome of Spironucleus salmonicida Highlights a Fish Pathogen Adapted to Fluctuating Environments.</title>
        <authorList>
            <person name="Xu F."/>
            <person name="Jerlstrom-Hultqvist J."/>
            <person name="Einarsson E."/>
            <person name="Astvaldsson A."/>
            <person name="Svard S.G."/>
            <person name="Andersson J.O."/>
        </authorList>
    </citation>
    <scope>NUCLEOTIDE SEQUENCE</scope>
    <source>
        <strain evidence="2">ATCC 50377</strain>
    </source>
</reference>
<dbReference type="EMBL" id="KI546135">
    <property type="protein sequence ID" value="EST43558.1"/>
    <property type="molecule type" value="Genomic_DNA"/>
</dbReference>